<evidence type="ECO:0000256" key="1">
    <source>
        <dbReference type="PROSITE-ProRule" id="PRU00221"/>
    </source>
</evidence>
<keyword evidence="1" id="KW-0853">WD repeat</keyword>
<keyword evidence="3" id="KW-1185">Reference proteome</keyword>
<dbReference type="OrthoDB" id="256303at2759"/>
<name>A0A8S1T542_PAROT</name>
<evidence type="ECO:0000313" key="3">
    <source>
        <dbReference type="Proteomes" id="UP000683925"/>
    </source>
</evidence>
<comment type="caution">
    <text evidence="2">The sequence shown here is derived from an EMBL/GenBank/DDBJ whole genome shotgun (WGS) entry which is preliminary data.</text>
</comment>
<dbReference type="PROSITE" id="PS50294">
    <property type="entry name" value="WD_REPEATS_REGION"/>
    <property type="match status" value="2"/>
</dbReference>
<dbReference type="PANTHER" id="PTHR19920:SF0">
    <property type="entry name" value="CYTOSOLIC IRON-SULFUR PROTEIN ASSEMBLY PROTEIN CIAO1-RELATED"/>
    <property type="match status" value="1"/>
</dbReference>
<accession>A0A8S1T542</accession>
<proteinExistence type="predicted"/>
<dbReference type="PANTHER" id="PTHR19920">
    <property type="entry name" value="WD40 PROTEIN CIAO1"/>
    <property type="match status" value="1"/>
</dbReference>
<dbReference type="AlphaFoldDB" id="A0A8S1T542"/>
<organism evidence="2 3">
    <name type="scientific">Paramecium octaurelia</name>
    <dbReference type="NCBI Taxonomy" id="43137"/>
    <lineage>
        <taxon>Eukaryota</taxon>
        <taxon>Sar</taxon>
        <taxon>Alveolata</taxon>
        <taxon>Ciliophora</taxon>
        <taxon>Intramacronucleata</taxon>
        <taxon>Oligohymenophorea</taxon>
        <taxon>Peniculida</taxon>
        <taxon>Parameciidae</taxon>
        <taxon>Paramecium</taxon>
    </lineage>
</organism>
<reference evidence="2" key="1">
    <citation type="submission" date="2021-01" db="EMBL/GenBank/DDBJ databases">
        <authorList>
            <consortium name="Genoscope - CEA"/>
            <person name="William W."/>
        </authorList>
    </citation>
    <scope>NUCLEOTIDE SEQUENCE</scope>
</reference>
<protein>
    <recommendedName>
        <fullName evidence="4">WD domain, G-beta repeat protein</fullName>
    </recommendedName>
</protein>
<sequence length="423" mass="49437">MLIEQLLKSNLECQMKEIEKHLHSSFDKINNFIDQVFNLDQQTSIISSHGSELSLPKVNEFNLVGQSNFQSNMVQELMLLVNQKIKSQPQMEQDLKFKTPSQYNLKPFSYQIIQDNSIKQQNFCGAFAFNKDCSIIAVGCGNEILIYEFEQGKFKQTQVLVQHQNSIFTLNFMKKSNQLISGDCDNAILIWSISNKNQWVCLQTVQGHDSQINCLVVHKNEDLFISGSNDKTIKFWVKENEWKCSQTITYHQNSVYSLSLNEKQNQVISCGGDKFILITQYSEQTRNWVIIQQIDIDYFGIRLHFINNNTFTFQSQQGSMMQVYEMDSEYRIFTKTKEIILNQGDDSNILFPQLYVKSKQLLINKNNKYVNFIRMTEYGEFKLEQSIQFAKNGIYGSLSDDGDYLITWDYSSYEIQIRKYQEE</sequence>
<feature type="repeat" description="WD" evidence="1">
    <location>
        <begin position="205"/>
        <end position="236"/>
    </location>
</feature>
<evidence type="ECO:0008006" key="4">
    <source>
        <dbReference type="Google" id="ProtNLM"/>
    </source>
</evidence>
<dbReference type="PROSITE" id="PS50082">
    <property type="entry name" value="WD_REPEATS_2"/>
    <property type="match status" value="2"/>
</dbReference>
<evidence type="ECO:0000313" key="2">
    <source>
        <dbReference type="EMBL" id="CAD8146679.1"/>
    </source>
</evidence>
<dbReference type="GO" id="GO:0097361">
    <property type="term" value="C:cytosolic [4Fe-4S] assembly targeting complex"/>
    <property type="evidence" value="ECO:0007669"/>
    <property type="project" value="TreeGrafter"/>
</dbReference>
<gene>
    <name evidence="2" type="ORF">POCTA_138.1.T0190048</name>
</gene>
<dbReference type="InterPro" id="IPR001680">
    <property type="entry name" value="WD40_rpt"/>
</dbReference>
<dbReference type="EMBL" id="CAJJDP010000019">
    <property type="protein sequence ID" value="CAD8146679.1"/>
    <property type="molecule type" value="Genomic_DNA"/>
</dbReference>
<feature type="repeat" description="WD" evidence="1">
    <location>
        <begin position="160"/>
        <end position="195"/>
    </location>
</feature>
<dbReference type="GO" id="GO:0016226">
    <property type="term" value="P:iron-sulfur cluster assembly"/>
    <property type="evidence" value="ECO:0007669"/>
    <property type="project" value="TreeGrafter"/>
</dbReference>
<dbReference type="SMART" id="SM00320">
    <property type="entry name" value="WD40"/>
    <property type="match status" value="4"/>
</dbReference>
<dbReference type="Pfam" id="PF00400">
    <property type="entry name" value="WD40"/>
    <property type="match status" value="3"/>
</dbReference>
<dbReference type="Proteomes" id="UP000683925">
    <property type="component" value="Unassembled WGS sequence"/>
</dbReference>
<dbReference type="OMA" id="WVKENEW"/>